<gene>
    <name evidence="2" type="ORF">C0190_01350</name>
</gene>
<dbReference type="EMBL" id="PNIK01000019">
    <property type="protein sequence ID" value="PMP68632.1"/>
    <property type="molecule type" value="Genomic_DNA"/>
</dbReference>
<comment type="caution">
    <text evidence="2">The sequence shown here is derived from an EMBL/GenBank/DDBJ whole genome shotgun (WGS) entry which is preliminary data.</text>
</comment>
<dbReference type="Proteomes" id="UP000235460">
    <property type="component" value="Unassembled WGS sequence"/>
</dbReference>
<keyword evidence="1" id="KW-0472">Membrane</keyword>
<reference evidence="2 3" key="1">
    <citation type="submission" date="2018-01" db="EMBL/GenBank/DDBJ databases">
        <title>Metagenomic assembled genomes from two thermal pools in the Uzon Caldera, Kamchatka, Russia.</title>
        <authorList>
            <person name="Wilkins L."/>
            <person name="Ettinger C."/>
        </authorList>
    </citation>
    <scope>NUCLEOTIDE SEQUENCE [LARGE SCALE GENOMIC DNA]</scope>
    <source>
        <strain evidence="2">ZAV-08</strain>
    </source>
</reference>
<keyword evidence="1" id="KW-0812">Transmembrane</keyword>
<sequence>MPPCNVGGFWVATMAFSLSGSLAGIRLFIGAYIGRKILKTEVLKALEKIEFTNVKEASPVTPKKLY</sequence>
<name>A0A2N7PQ20_9BACT</name>
<organism evidence="2 3">
    <name type="scientific">Thermodesulfobacterium geofontis</name>
    <dbReference type="NCBI Taxonomy" id="1295609"/>
    <lineage>
        <taxon>Bacteria</taxon>
        <taxon>Pseudomonadati</taxon>
        <taxon>Thermodesulfobacteriota</taxon>
        <taxon>Thermodesulfobacteria</taxon>
        <taxon>Thermodesulfobacteriales</taxon>
        <taxon>Thermodesulfobacteriaceae</taxon>
        <taxon>Thermodesulfobacterium</taxon>
    </lineage>
</organism>
<evidence type="ECO:0000256" key="1">
    <source>
        <dbReference type="SAM" id="Phobius"/>
    </source>
</evidence>
<protein>
    <submittedName>
        <fullName evidence="2">Uncharacterized protein</fullName>
    </submittedName>
</protein>
<proteinExistence type="predicted"/>
<accession>A0A2N7PQ20</accession>
<evidence type="ECO:0000313" key="3">
    <source>
        <dbReference type="Proteomes" id="UP000235460"/>
    </source>
</evidence>
<evidence type="ECO:0000313" key="2">
    <source>
        <dbReference type="EMBL" id="PMP68632.1"/>
    </source>
</evidence>
<feature type="transmembrane region" description="Helical" evidence="1">
    <location>
        <begin position="6"/>
        <end position="29"/>
    </location>
</feature>
<keyword evidence="1" id="KW-1133">Transmembrane helix</keyword>
<dbReference type="AlphaFoldDB" id="A0A2N7PQ20"/>